<feature type="compositionally biased region" description="Basic and acidic residues" evidence="1">
    <location>
        <begin position="49"/>
        <end position="62"/>
    </location>
</feature>
<feature type="region of interest" description="Disordered" evidence="1">
    <location>
        <begin position="107"/>
        <end position="127"/>
    </location>
</feature>
<dbReference type="AlphaFoldDB" id="A6UL26"/>
<sequence>MMLRRGQGLLPVFAAFAAGMAMLFYAFCAPATHSPRLHSAHTKMVAVDSHSHEHGDHSHDDLDLVDDTSSAPDHHHADHTHEKAELVAADDFGTPLPIDPVYSLATASLSEGPPNGIERPPRMLSLS</sequence>
<reference evidence="2 3" key="2">
    <citation type="journal article" date="2010" name="Stand. Genomic Sci.">
        <title>Complete genome sequence of the Medicago microsymbiont Ensifer (Sinorhizobium) medicae strain WSM419.</title>
        <authorList>
            <person name="Reeve W."/>
            <person name="Chain P."/>
            <person name="O'Hara G."/>
            <person name="Ardley J."/>
            <person name="Nandesena K."/>
            <person name="Brau L."/>
            <person name="Tiwari R."/>
            <person name="Malfatti S."/>
            <person name="Kiss H."/>
            <person name="Lapidus A."/>
            <person name="Copeland A."/>
            <person name="Nolan M."/>
            <person name="Land M."/>
            <person name="Hauser L."/>
            <person name="Chang Y.J."/>
            <person name="Ivanova N."/>
            <person name="Mavromatis K."/>
            <person name="Markowitz V."/>
            <person name="Kyrpides N."/>
            <person name="Gollagher M."/>
            <person name="Yates R."/>
            <person name="Dilworth M."/>
            <person name="Howieson J."/>
        </authorList>
    </citation>
    <scope>NUCLEOTIDE SEQUENCE [LARGE SCALE GENOMIC DNA]</scope>
    <source>
        <strain evidence="2 3">WSM419</strain>
        <plasmid evidence="3">Plasmid pSMED02</plasmid>
    </source>
</reference>
<keyword evidence="2" id="KW-0614">Plasmid</keyword>
<gene>
    <name evidence="2" type="ordered locus">Smed_5613</name>
</gene>
<evidence type="ECO:0000256" key="1">
    <source>
        <dbReference type="SAM" id="MobiDB-lite"/>
    </source>
</evidence>
<evidence type="ECO:0000313" key="3">
    <source>
        <dbReference type="Proteomes" id="UP000001108"/>
    </source>
</evidence>
<dbReference type="EMBL" id="CP000740">
    <property type="protein sequence ID" value="ABR64356.1"/>
    <property type="molecule type" value="Genomic_DNA"/>
</dbReference>
<dbReference type="KEGG" id="smd:Smed_5613"/>
<name>A6UL26_SINMW</name>
<feature type="region of interest" description="Disordered" evidence="1">
    <location>
        <begin position="45"/>
        <end position="90"/>
    </location>
</feature>
<dbReference type="eggNOG" id="ENOG5030R3G">
    <property type="taxonomic scope" value="Bacteria"/>
</dbReference>
<protein>
    <submittedName>
        <fullName evidence="2">Uncharacterized protein</fullName>
    </submittedName>
</protein>
<dbReference type="OrthoDB" id="8421902at2"/>
<accession>A6UL26</accession>
<organism evidence="2 3">
    <name type="scientific">Sinorhizobium medicae (strain WSM419)</name>
    <name type="common">Ensifer medicae</name>
    <dbReference type="NCBI Taxonomy" id="366394"/>
    <lineage>
        <taxon>Bacteria</taxon>
        <taxon>Pseudomonadati</taxon>
        <taxon>Pseudomonadota</taxon>
        <taxon>Alphaproteobacteria</taxon>
        <taxon>Hyphomicrobiales</taxon>
        <taxon>Rhizobiaceae</taxon>
        <taxon>Sinorhizobium/Ensifer group</taxon>
        <taxon>Sinorhizobium</taxon>
    </lineage>
</organism>
<feature type="compositionally biased region" description="Basic and acidic residues" evidence="1">
    <location>
        <begin position="72"/>
        <end position="85"/>
    </location>
</feature>
<evidence type="ECO:0000313" key="2">
    <source>
        <dbReference type="EMBL" id="ABR64356.1"/>
    </source>
</evidence>
<reference evidence="3" key="1">
    <citation type="submission" date="2007-06" db="EMBL/GenBank/DDBJ databases">
        <title>Complete sequence of Sinorhizobium medicae WSM419 plasmid pSMED02.</title>
        <authorList>
            <consortium name="US DOE Joint Genome Institute"/>
            <person name="Copeland A."/>
            <person name="Lucas S."/>
            <person name="Lapidus A."/>
            <person name="Barry K."/>
            <person name="Glavina del Rio T."/>
            <person name="Dalin E."/>
            <person name="Tice H."/>
            <person name="Pitluck S."/>
            <person name="Chain P."/>
            <person name="Malfatti S."/>
            <person name="Shin M."/>
            <person name="Vergez L."/>
            <person name="Schmutz J."/>
            <person name="Larimer F."/>
            <person name="Land M."/>
            <person name="Hauser L."/>
            <person name="Kyrpides N."/>
            <person name="Mikhailova N."/>
            <person name="Reeve W.G."/>
            <person name="Richardson P."/>
        </authorList>
    </citation>
    <scope>NUCLEOTIDE SEQUENCE [LARGE SCALE GENOMIC DNA]</scope>
    <source>
        <strain evidence="3">WSM419</strain>
        <plasmid evidence="3">Plasmid pSMED02</plasmid>
    </source>
</reference>
<dbReference type="Proteomes" id="UP000001108">
    <property type="component" value="Plasmid pSMED02"/>
</dbReference>
<proteinExistence type="predicted"/>
<geneLocation type="plasmid" evidence="2 3">
    <name>pSMED02</name>
</geneLocation>
<dbReference type="HOGENOM" id="CLU_2152966_0_0_5"/>